<dbReference type="EMBL" id="JAAAWO010000012">
    <property type="protein sequence ID" value="NDW16746.1"/>
    <property type="molecule type" value="Genomic_DNA"/>
</dbReference>
<protein>
    <submittedName>
        <fullName evidence="2">DUF3034 family protein</fullName>
    </submittedName>
</protein>
<comment type="caution">
    <text evidence="2">The sequence shown here is derived from an EMBL/GenBank/DDBJ whole genome shotgun (WGS) entry which is preliminary data.</text>
</comment>
<reference evidence="2 3" key="1">
    <citation type="submission" date="2020-01" db="EMBL/GenBank/DDBJ databases">
        <title>Genomes of bacteria type strains.</title>
        <authorList>
            <person name="Chen J."/>
            <person name="Zhu S."/>
            <person name="Yang J."/>
        </authorList>
    </citation>
    <scope>NUCLEOTIDE SEQUENCE [LARGE SCALE GENOMIC DNA]</scope>
    <source>
        <strain evidence="2 3">LMG 24078</strain>
    </source>
</reference>
<dbReference type="InterPro" id="IPR021393">
    <property type="entry name" value="DUF3034"/>
</dbReference>
<evidence type="ECO:0000313" key="3">
    <source>
        <dbReference type="Proteomes" id="UP000471381"/>
    </source>
</evidence>
<name>A0A6N9TLK0_9ALTE</name>
<proteinExistence type="predicted"/>
<keyword evidence="3" id="KW-1185">Reference proteome</keyword>
<feature type="chain" id="PRO_5026724764" evidence="1">
    <location>
        <begin position="23"/>
        <end position="281"/>
    </location>
</feature>
<evidence type="ECO:0000313" key="2">
    <source>
        <dbReference type="EMBL" id="NDW16746.1"/>
    </source>
</evidence>
<gene>
    <name evidence="2" type="ORF">GTQ48_14630</name>
</gene>
<accession>A0A6N9TLK0</accession>
<evidence type="ECO:0000256" key="1">
    <source>
        <dbReference type="SAM" id="SignalP"/>
    </source>
</evidence>
<sequence length="281" mass="30066">MRHCAAMLCALLLIASNNEALAGDGKLLGTAGLIQVEGSGGGGIVPWATLAGYDTQDQVSVNAVMTQVDLDDYRLNVMGVSASFYDRIEISAAHQRFDLKQLGGDIRQNIFGVKYRLYGDAVYSRLPQVSIGLQHKRLEDGAIAELLGADSSSNGTDYYIAATKIHLGAVAGFNAVWNVTARATKANQLGLLGFGGAENNDYEVMLEASAGILLSRSVAIGAEYRQKPDNLGLGEDDWVDYFVSYIPNKHVALTLAWAELGSMAGAQDQNGLYLSINGQLW</sequence>
<keyword evidence="1" id="KW-0732">Signal</keyword>
<organism evidence="2 3">
    <name type="scientific">Alteromonas genovensis</name>
    <dbReference type="NCBI Taxonomy" id="471225"/>
    <lineage>
        <taxon>Bacteria</taxon>
        <taxon>Pseudomonadati</taxon>
        <taxon>Pseudomonadota</taxon>
        <taxon>Gammaproteobacteria</taxon>
        <taxon>Alteromonadales</taxon>
        <taxon>Alteromonadaceae</taxon>
        <taxon>Alteromonas/Salinimonas group</taxon>
        <taxon>Alteromonas</taxon>
    </lineage>
</organism>
<dbReference type="AlphaFoldDB" id="A0A6N9TLK0"/>
<dbReference type="Pfam" id="PF11231">
    <property type="entry name" value="DUF3034"/>
    <property type="match status" value="1"/>
</dbReference>
<feature type="signal peptide" evidence="1">
    <location>
        <begin position="1"/>
        <end position="22"/>
    </location>
</feature>
<dbReference type="Proteomes" id="UP000471381">
    <property type="component" value="Unassembled WGS sequence"/>
</dbReference>